<dbReference type="InterPro" id="IPR024731">
    <property type="entry name" value="NELL2-like_EGF"/>
</dbReference>
<dbReference type="PRINTS" id="PR00261">
    <property type="entry name" value="LDLRECEPTOR"/>
</dbReference>
<dbReference type="CDD" id="cd00054">
    <property type="entry name" value="EGF_CA"/>
    <property type="match status" value="5"/>
</dbReference>
<dbReference type="InterPro" id="IPR001881">
    <property type="entry name" value="EGF-like_Ca-bd_dom"/>
</dbReference>
<evidence type="ECO:0000259" key="7">
    <source>
        <dbReference type="PROSITE" id="PS50026"/>
    </source>
</evidence>
<comment type="caution">
    <text evidence="8">The sequence shown here is derived from an EMBL/GenBank/DDBJ whole genome shotgun (WGS) entry which is preliminary data.</text>
</comment>
<feature type="domain" description="EGF-like" evidence="7">
    <location>
        <begin position="1"/>
        <end position="39"/>
    </location>
</feature>
<name>A0AAU9XT49_9CNID</name>
<dbReference type="EMBL" id="CALNXJ010000063">
    <property type="protein sequence ID" value="CAH3157153.1"/>
    <property type="molecule type" value="Genomic_DNA"/>
</dbReference>
<dbReference type="PROSITE" id="PS01186">
    <property type="entry name" value="EGF_2"/>
    <property type="match status" value="3"/>
</dbReference>
<keyword evidence="3" id="KW-0677">Repeat</keyword>
<dbReference type="FunFam" id="2.10.25.10:FF:000038">
    <property type="entry name" value="Fibrillin 2"/>
    <property type="match status" value="4"/>
</dbReference>
<dbReference type="Pfam" id="PF12947">
    <property type="entry name" value="EGF_3"/>
    <property type="match status" value="5"/>
</dbReference>
<dbReference type="Proteomes" id="UP001159428">
    <property type="component" value="Unassembled WGS sequence"/>
</dbReference>
<gene>
    <name evidence="8" type="ORF">PMEA_00029859</name>
</gene>
<organism evidence="8 9">
    <name type="scientific">Pocillopora meandrina</name>
    <dbReference type="NCBI Taxonomy" id="46732"/>
    <lineage>
        <taxon>Eukaryota</taxon>
        <taxon>Metazoa</taxon>
        <taxon>Cnidaria</taxon>
        <taxon>Anthozoa</taxon>
        <taxon>Hexacorallia</taxon>
        <taxon>Scleractinia</taxon>
        <taxon>Astrocoeniina</taxon>
        <taxon>Pocilloporidae</taxon>
        <taxon>Pocillopora</taxon>
    </lineage>
</organism>
<keyword evidence="2" id="KW-0732">Signal</keyword>
<dbReference type="SMART" id="SM00181">
    <property type="entry name" value="EGF"/>
    <property type="match status" value="5"/>
</dbReference>
<dbReference type="AlphaFoldDB" id="A0AAU9XT49"/>
<dbReference type="SUPFAM" id="SSF57184">
    <property type="entry name" value="Growth factor receptor domain"/>
    <property type="match status" value="1"/>
</dbReference>
<feature type="domain" description="EGF-like" evidence="7">
    <location>
        <begin position="182"/>
        <end position="222"/>
    </location>
</feature>
<dbReference type="InterPro" id="IPR000742">
    <property type="entry name" value="EGF"/>
</dbReference>
<dbReference type="InterPro" id="IPR018097">
    <property type="entry name" value="EGF_Ca-bd_CS"/>
</dbReference>
<feature type="domain" description="EGF-like" evidence="7">
    <location>
        <begin position="98"/>
        <end position="138"/>
    </location>
</feature>
<keyword evidence="4" id="KW-1015">Disulfide bond</keyword>
<comment type="caution">
    <text evidence="6">Lacks conserved residue(s) required for the propagation of feature annotation.</text>
</comment>
<dbReference type="SUPFAM" id="SSF57196">
    <property type="entry name" value="EGF/Laminin"/>
    <property type="match status" value="2"/>
</dbReference>
<dbReference type="Gene3D" id="2.10.25.10">
    <property type="entry name" value="Laminin"/>
    <property type="match status" value="5"/>
</dbReference>
<dbReference type="PANTHER" id="PTHR24042">
    <property type="entry name" value="NEL HOMOLOG"/>
    <property type="match status" value="1"/>
</dbReference>
<feature type="non-terminal residue" evidence="8">
    <location>
        <position position="1"/>
    </location>
</feature>
<keyword evidence="1 6" id="KW-0245">EGF-like domain</keyword>
<feature type="domain" description="EGF-like" evidence="7">
    <location>
        <begin position="223"/>
        <end position="267"/>
    </location>
</feature>
<evidence type="ECO:0000256" key="6">
    <source>
        <dbReference type="PROSITE-ProRule" id="PRU00076"/>
    </source>
</evidence>
<dbReference type="InterPro" id="IPR009030">
    <property type="entry name" value="Growth_fac_rcpt_cys_sf"/>
</dbReference>
<proteinExistence type="predicted"/>
<reference evidence="8 9" key="1">
    <citation type="submission" date="2022-05" db="EMBL/GenBank/DDBJ databases">
        <authorList>
            <consortium name="Genoscope - CEA"/>
            <person name="William W."/>
        </authorList>
    </citation>
    <scope>NUCLEOTIDE SEQUENCE [LARGE SCALE GENOMIC DNA]</scope>
</reference>
<feature type="domain" description="EGF-like" evidence="7">
    <location>
        <begin position="57"/>
        <end position="97"/>
    </location>
</feature>
<keyword evidence="9" id="KW-1185">Reference proteome</keyword>
<protein>
    <recommendedName>
        <fullName evidence="7">EGF-like domain-containing protein</fullName>
    </recommendedName>
</protein>
<dbReference type="InterPro" id="IPR051586">
    <property type="entry name" value="PKC-binding_NELL"/>
</dbReference>
<evidence type="ECO:0000313" key="9">
    <source>
        <dbReference type="Proteomes" id="UP001159428"/>
    </source>
</evidence>
<evidence type="ECO:0000256" key="1">
    <source>
        <dbReference type="ARBA" id="ARBA00022536"/>
    </source>
</evidence>
<dbReference type="GO" id="GO:0005509">
    <property type="term" value="F:calcium ion binding"/>
    <property type="evidence" value="ECO:0007669"/>
    <property type="project" value="InterPro"/>
</dbReference>
<dbReference type="SMART" id="SM00179">
    <property type="entry name" value="EGF_CA"/>
    <property type="match status" value="5"/>
</dbReference>
<dbReference type="PANTHER" id="PTHR24042:SF5">
    <property type="entry name" value="EGF-LIKE CALCIUM-BINDING DOMAIN-CONTAINING PROTEIN"/>
    <property type="match status" value="1"/>
</dbReference>
<dbReference type="GO" id="GO:0005615">
    <property type="term" value="C:extracellular space"/>
    <property type="evidence" value="ECO:0007669"/>
    <property type="project" value="TreeGrafter"/>
</dbReference>
<keyword evidence="5" id="KW-0325">Glycoprotein</keyword>
<evidence type="ECO:0000313" key="8">
    <source>
        <dbReference type="EMBL" id="CAH3157153.1"/>
    </source>
</evidence>
<dbReference type="GO" id="GO:0008201">
    <property type="term" value="F:heparin binding"/>
    <property type="evidence" value="ECO:0007669"/>
    <property type="project" value="TreeGrafter"/>
</dbReference>
<sequence>DIDECLSGSHACNVTANCTNTDDSHNCTCKEGYTGDGQNLMFVSVEQRFGNSFLFLDINECSDGNHVCDVNSNCNNTEGSHICTCKEGYTGDGQSCQDIDECSNGSHDCDVNANCTNTNGSHSCTCKEGYTGKGESCRGKIRLDLKKKQNNCSSLIIALLSDKLAEELCMKYSIPISFVLIDIDECLNRSHACDVNANCTNTDGSYNCTCKEGYTGDGQSCQDIDECSEFHGVTMNNCHLDASCVNTQGSYNCSCNPTYIGDGSMCEGKFFFIFSFVT</sequence>
<accession>A0AAU9XT49</accession>
<dbReference type="FunFam" id="2.10.25.10:FF:000653">
    <property type="entry name" value="Putative Fibrillin-1"/>
    <property type="match status" value="1"/>
</dbReference>
<dbReference type="PROSITE" id="PS01187">
    <property type="entry name" value="EGF_CA"/>
    <property type="match status" value="1"/>
</dbReference>
<dbReference type="InterPro" id="IPR002172">
    <property type="entry name" value="LDrepeatLR_classA_rpt"/>
</dbReference>
<dbReference type="InterPro" id="IPR000152">
    <property type="entry name" value="EGF-type_Asp/Asn_hydroxyl_site"/>
</dbReference>
<evidence type="ECO:0000256" key="2">
    <source>
        <dbReference type="ARBA" id="ARBA00022729"/>
    </source>
</evidence>
<dbReference type="PROSITE" id="PS00010">
    <property type="entry name" value="ASX_HYDROXYL"/>
    <property type="match status" value="2"/>
</dbReference>
<dbReference type="PROSITE" id="PS50026">
    <property type="entry name" value="EGF_3"/>
    <property type="match status" value="5"/>
</dbReference>
<evidence type="ECO:0000256" key="3">
    <source>
        <dbReference type="ARBA" id="ARBA00022737"/>
    </source>
</evidence>
<evidence type="ECO:0000256" key="4">
    <source>
        <dbReference type="ARBA" id="ARBA00023157"/>
    </source>
</evidence>
<evidence type="ECO:0000256" key="5">
    <source>
        <dbReference type="ARBA" id="ARBA00023180"/>
    </source>
</evidence>